<reference evidence="1 2" key="1">
    <citation type="submission" date="2014-04" db="EMBL/GenBank/DDBJ databases">
        <authorList>
            <consortium name="DOE Joint Genome Institute"/>
            <person name="Kuo A."/>
            <person name="Ruytinx J."/>
            <person name="Rineau F."/>
            <person name="Colpaert J."/>
            <person name="Kohler A."/>
            <person name="Nagy L.G."/>
            <person name="Floudas D."/>
            <person name="Copeland A."/>
            <person name="Barry K.W."/>
            <person name="Cichocki N."/>
            <person name="Veneault-Fourrey C."/>
            <person name="LaButti K."/>
            <person name="Lindquist E.A."/>
            <person name="Lipzen A."/>
            <person name="Lundell T."/>
            <person name="Morin E."/>
            <person name="Murat C."/>
            <person name="Sun H."/>
            <person name="Tunlid A."/>
            <person name="Henrissat B."/>
            <person name="Grigoriev I.V."/>
            <person name="Hibbett D.S."/>
            <person name="Martin F."/>
            <person name="Nordberg H.P."/>
            <person name="Cantor M.N."/>
            <person name="Hua S.X."/>
        </authorList>
    </citation>
    <scope>NUCLEOTIDE SEQUENCE [LARGE SCALE GENOMIC DNA]</scope>
    <source>
        <strain evidence="1 2">UH-Slu-Lm8-n1</strain>
    </source>
</reference>
<accession>A0A0D0APE6</accession>
<reference evidence="2" key="2">
    <citation type="submission" date="2015-01" db="EMBL/GenBank/DDBJ databases">
        <title>Evolutionary Origins and Diversification of the Mycorrhizal Mutualists.</title>
        <authorList>
            <consortium name="DOE Joint Genome Institute"/>
            <consortium name="Mycorrhizal Genomics Consortium"/>
            <person name="Kohler A."/>
            <person name="Kuo A."/>
            <person name="Nagy L.G."/>
            <person name="Floudas D."/>
            <person name="Copeland A."/>
            <person name="Barry K.W."/>
            <person name="Cichocki N."/>
            <person name="Veneault-Fourrey C."/>
            <person name="LaButti K."/>
            <person name="Lindquist E.A."/>
            <person name="Lipzen A."/>
            <person name="Lundell T."/>
            <person name="Morin E."/>
            <person name="Murat C."/>
            <person name="Riley R."/>
            <person name="Ohm R."/>
            <person name="Sun H."/>
            <person name="Tunlid A."/>
            <person name="Henrissat B."/>
            <person name="Grigoriev I.V."/>
            <person name="Hibbett D.S."/>
            <person name="Martin F."/>
        </authorList>
    </citation>
    <scope>NUCLEOTIDE SEQUENCE [LARGE SCALE GENOMIC DNA]</scope>
    <source>
        <strain evidence="2">UH-Slu-Lm8-n1</strain>
    </source>
</reference>
<evidence type="ECO:0000313" key="1">
    <source>
        <dbReference type="EMBL" id="KIK43656.1"/>
    </source>
</evidence>
<dbReference type="InParanoid" id="A0A0D0APE6"/>
<dbReference type="EMBL" id="KN835207">
    <property type="protein sequence ID" value="KIK43656.1"/>
    <property type="molecule type" value="Genomic_DNA"/>
</dbReference>
<gene>
    <name evidence="1" type="ORF">CY34DRAFT_689779</name>
</gene>
<protein>
    <submittedName>
        <fullName evidence="1">Uncharacterized protein</fullName>
    </submittedName>
</protein>
<sequence>MNDSKISQGPGLSRFRSSSRLTFTQSGRHSALKHFLSHFSLHYTSEEHPQSLHISMTNGYHESAGDAR</sequence>
<dbReference type="Proteomes" id="UP000054485">
    <property type="component" value="Unassembled WGS sequence"/>
</dbReference>
<dbReference type="HOGENOM" id="CLU_2795667_0_0_1"/>
<dbReference type="AlphaFoldDB" id="A0A0D0APE6"/>
<keyword evidence="2" id="KW-1185">Reference proteome</keyword>
<name>A0A0D0APE6_9AGAM</name>
<proteinExistence type="predicted"/>
<evidence type="ECO:0000313" key="2">
    <source>
        <dbReference type="Proteomes" id="UP000054485"/>
    </source>
</evidence>
<organism evidence="1 2">
    <name type="scientific">Suillus luteus UH-Slu-Lm8-n1</name>
    <dbReference type="NCBI Taxonomy" id="930992"/>
    <lineage>
        <taxon>Eukaryota</taxon>
        <taxon>Fungi</taxon>
        <taxon>Dikarya</taxon>
        <taxon>Basidiomycota</taxon>
        <taxon>Agaricomycotina</taxon>
        <taxon>Agaricomycetes</taxon>
        <taxon>Agaricomycetidae</taxon>
        <taxon>Boletales</taxon>
        <taxon>Suillineae</taxon>
        <taxon>Suillaceae</taxon>
        <taxon>Suillus</taxon>
    </lineage>
</organism>